<dbReference type="Gene3D" id="1.10.287.950">
    <property type="entry name" value="Methyl-accepting chemotaxis protein"/>
    <property type="match status" value="1"/>
</dbReference>
<evidence type="ECO:0000256" key="5">
    <source>
        <dbReference type="SAM" id="Phobius"/>
    </source>
</evidence>
<dbReference type="PROSITE" id="PS50111">
    <property type="entry name" value="CHEMOTAXIS_TRANSDUC_2"/>
    <property type="match status" value="1"/>
</dbReference>
<dbReference type="InterPro" id="IPR004089">
    <property type="entry name" value="MCPsignal_dom"/>
</dbReference>
<evidence type="ECO:0000256" key="2">
    <source>
        <dbReference type="ARBA" id="ARBA00029447"/>
    </source>
</evidence>
<feature type="domain" description="HAMP" evidence="7">
    <location>
        <begin position="202"/>
        <end position="257"/>
    </location>
</feature>
<dbReference type="SMART" id="SM00304">
    <property type="entry name" value="HAMP"/>
    <property type="match status" value="1"/>
</dbReference>
<gene>
    <name evidence="8" type="ORF">OW763_07315</name>
</gene>
<dbReference type="Pfam" id="PF00672">
    <property type="entry name" value="HAMP"/>
    <property type="match status" value="1"/>
</dbReference>
<evidence type="ECO:0000256" key="1">
    <source>
        <dbReference type="ARBA" id="ARBA00023224"/>
    </source>
</evidence>
<dbReference type="SMART" id="SM00283">
    <property type="entry name" value="MA"/>
    <property type="match status" value="1"/>
</dbReference>
<evidence type="ECO:0000256" key="3">
    <source>
        <dbReference type="PROSITE-ProRule" id="PRU00284"/>
    </source>
</evidence>
<keyword evidence="9" id="KW-1185">Reference proteome</keyword>
<feature type="domain" description="Methyl-accepting transducer" evidence="6">
    <location>
        <begin position="269"/>
        <end position="527"/>
    </location>
</feature>
<dbReference type="Gene3D" id="1.10.8.500">
    <property type="entry name" value="HAMP domain in histidine kinase"/>
    <property type="match status" value="1"/>
</dbReference>
<evidence type="ECO:0000313" key="9">
    <source>
        <dbReference type="Proteomes" id="UP001078443"/>
    </source>
</evidence>
<proteinExistence type="inferred from homology"/>
<protein>
    <submittedName>
        <fullName evidence="8">Methyl-accepting chemotaxis protein</fullName>
    </submittedName>
</protein>
<dbReference type="Proteomes" id="UP001078443">
    <property type="component" value="Unassembled WGS sequence"/>
</dbReference>
<reference evidence="8" key="1">
    <citation type="submission" date="2022-12" db="EMBL/GenBank/DDBJ databases">
        <authorList>
            <person name="Wang J."/>
        </authorList>
    </citation>
    <scope>NUCLEOTIDE SEQUENCE</scope>
    <source>
        <strain evidence="8">HY-45-18</strain>
    </source>
</reference>
<keyword evidence="4" id="KW-0175">Coiled coil</keyword>
<evidence type="ECO:0000313" key="8">
    <source>
        <dbReference type="EMBL" id="MCY6484162.1"/>
    </source>
</evidence>
<dbReference type="InterPro" id="IPR003660">
    <property type="entry name" value="HAMP_dom"/>
</dbReference>
<feature type="transmembrane region" description="Helical" evidence="5">
    <location>
        <begin position="12"/>
        <end position="30"/>
    </location>
</feature>
<feature type="transmembrane region" description="Helical" evidence="5">
    <location>
        <begin position="178"/>
        <end position="200"/>
    </location>
</feature>
<accession>A0ABT4D0L1</accession>
<organism evidence="8 9">
    <name type="scientific">Clostridium aestuarii</name>
    <dbReference type="NCBI Taxonomy" id="338193"/>
    <lineage>
        <taxon>Bacteria</taxon>
        <taxon>Bacillati</taxon>
        <taxon>Bacillota</taxon>
        <taxon>Clostridia</taxon>
        <taxon>Eubacteriales</taxon>
        <taxon>Clostridiaceae</taxon>
        <taxon>Clostridium</taxon>
    </lineage>
</organism>
<dbReference type="EMBL" id="JAPQER010000002">
    <property type="protein sequence ID" value="MCY6484162.1"/>
    <property type="molecule type" value="Genomic_DNA"/>
</dbReference>
<sequence length="563" mass="63823">MKNLKFRTKMLMSFAVIIIFTSIFSINILLKINTLKTTWNDNKKLTMIQELRNSINACGINVRDIRIEKNLKTIDMKKGWIREAIKKYNRTIKEFDNEDDPENNNNMLRELNKKSDKYFLHVNNILEPKDMSKVTDKEMFTLISEEKDLFNSLDKFVNNEFEKNSTEISQGENYIRHIIILAIILIIGQLFIGIIIGLLLELNISKPIQMAISDLKIVSKGDFTVVIPNEFLKRKDEIGELANAVNSMQKGLIALIKEILNDSHNLNVASEELFEITEDMSFKFKNINNVTKTIAGGVQETSASAEEITASVEEIDSSINELSMKALDGSNNSNEFKERALNLQDNSKNALEEIEKLYEQKKQNILNAIEEGKIVQNIKVMTDTIANIAEQTNLLALNASIEAARAGEKGRGFAVVADGVRKLSEQSSEAVADIKNTIDKVQIVFEKLSFNSSEVLKFINDYINPQIDSFVNMGNQYYNDADYVSKMSEELAAMTEELNATINQVSEAIQVTAEIAQKSSENTDEIHVDINETSDEMEKVMNVAQNQNELAQRLNEIVKRFKI</sequence>
<keyword evidence="1 3" id="KW-0807">Transducer</keyword>
<dbReference type="Pfam" id="PF00015">
    <property type="entry name" value="MCPsignal"/>
    <property type="match status" value="1"/>
</dbReference>
<dbReference type="InterPro" id="IPR004090">
    <property type="entry name" value="Chemotax_Me-accpt_rcpt"/>
</dbReference>
<keyword evidence="5" id="KW-0472">Membrane</keyword>
<feature type="coiled-coil region" evidence="4">
    <location>
        <begin position="333"/>
        <end position="371"/>
    </location>
</feature>
<evidence type="ECO:0000259" key="7">
    <source>
        <dbReference type="PROSITE" id="PS50885"/>
    </source>
</evidence>
<dbReference type="RefSeq" id="WP_268040435.1">
    <property type="nucleotide sequence ID" value="NZ_JAPQER010000002.1"/>
</dbReference>
<comment type="caution">
    <text evidence="8">The sequence shown here is derived from an EMBL/GenBank/DDBJ whole genome shotgun (WGS) entry which is preliminary data.</text>
</comment>
<comment type="similarity">
    <text evidence="2">Belongs to the methyl-accepting chemotaxis (MCP) protein family.</text>
</comment>
<dbReference type="PANTHER" id="PTHR32089:SF112">
    <property type="entry name" value="LYSOZYME-LIKE PROTEIN-RELATED"/>
    <property type="match status" value="1"/>
</dbReference>
<dbReference type="CDD" id="cd06225">
    <property type="entry name" value="HAMP"/>
    <property type="match status" value="1"/>
</dbReference>
<dbReference type="PROSITE" id="PS50885">
    <property type="entry name" value="HAMP"/>
    <property type="match status" value="1"/>
</dbReference>
<dbReference type="PRINTS" id="PR00260">
    <property type="entry name" value="CHEMTRNSDUCR"/>
</dbReference>
<dbReference type="PANTHER" id="PTHR32089">
    <property type="entry name" value="METHYL-ACCEPTING CHEMOTAXIS PROTEIN MCPB"/>
    <property type="match status" value="1"/>
</dbReference>
<evidence type="ECO:0000256" key="4">
    <source>
        <dbReference type="SAM" id="Coils"/>
    </source>
</evidence>
<keyword evidence="5" id="KW-1133">Transmembrane helix</keyword>
<evidence type="ECO:0000259" key="6">
    <source>
        <dbReference type="PROSITE" id="PS50111"/>
    </source>
</evidence>
<name>A0ABT4D0L1_9CLOT</name>
<keyword evidence="5" id="KW-0812">Transmembrane</keyword>
<dbReference type="SUPFAM" id="SSF58104">
    <property type="entry name" value="Methyl-accepting chemotaxis protein (MCP) signaling domain"/>
    <property type="match status" value="1"/>
</dbReference>